<dbReference type="Gene3D" id="3.40.50.720">
    <property type="entry name" value="NAD(P)-binding Rossmann-like Domain"/>
    <property type="match status" value="1"/>
</dbReference>
<dbReference type="GO" id="GO:0016616">
    <property type="term" value="F:oxidoreductase activity, acting on the CH-OH group of donors, NAD or NADP as acceptor"/>
    <property type="evidence" value="ECO:0000318"/>
    <property type="project" value="GO_Central"/>
</dbReference>
<gene>
    <name evidence="5" type="primary">LOC107808830</name>
</gene>
<protein>
    <submittedName>
        <fullName evidence="5">Cinnamoyl-CoA reductase 1-like</fullName>
    </submittedName>
    <submittedName>
        <fullName evidence="5">Cinnamoyl-CoA reductase-like SNL6</fullName>
    </submittedName>
</protein>
<dbReference type="CDD" id="cd08958">
    <property type="entry name" value="FR_SDR_e"/>
    <property type="match status" value="1"/>
</dbReference>
<dbReference type="PANTHER" id="PTHR10366">
    <property type="entry name" value="NAD DEPENDENT EPIMERASE/DEHYDRATASE"/>
    <property type="match status" value="1"/>
</dbReference>
<dbReference type="STRING" id="4097.A0A1S4BJ64"/>
<accession>A0A1S4BJ64</accession>
<reference evidence="4" key="1">
    <citation type="journal article" date="2014" name="Nat. Commun.">
        <title>The tobacco genome sequence and its comparison with those of tomato and potato.</title>
        <authorList>
            <person name="Sierro N."/>
            <person name="Battey J.N."/>
            <person name="Ouadi S."/>
            <person name="Bakaher N."/>
            <person name="Bovet L."/>
            <person name="Willig A."/>
            <person name="Goepfert S."/>
            <person name="Peitsch M.C."/>
            <person name="Ivanov N.V."/>
        </authorList>
    </citation>
    <scope>NUCLEOTIDE SEQUENCE [LARGE SCALE GENOMIC DNA]</scope>
</reference>
<dbReference type="OrthoDB" id="2735536at2759"/>
<dbReference type="KEGG" id="nta:107808830"/>
<dbReference type="InterPro" id="IPR050425">
    <property type="entry name" value="NAD(P)_dehydrat-like"/>
</dbReference>
<keyword evidence="2" id="KW-0560">Oxidoreductase</keyword>
<dbReference type="InterPro" id="IPR016040">
    <property type="entry name" value="NAD(P)-bd_dom"/>
</dbReference>
<dbReference type="RefSeq" id="XP_016488879.1">
    <property type="nucleotide sequence ID" value="XM_016633393.2"/>
</dbReference>
<sequence>MASASLRCISNTVCAMDASSRLGSSLVKRLLERGFTVHAAIQNHGDYELISLPPYDKKGLEVFQSDPFDYHSVLDALKGCSCLFYSFEPPKDHSNAYDEYMAEVEVRTAHNVLEACAQTETIEKVVFTSSATAIIWGHDHKKSESLDLDERHWSDINFCRKFKLWHALAKTLAEKTAWALAMDRGLNMVSINSGLLINPDLNITNPYLKGAAEMYEDGVLVTVDLDFLVDSHIYVYEDISTYGRYLCYNHTINTTEDAFKLAEKLFPLPSSPPSFERDTRIIQQRISNKKLNKLMVDFRKSEKGLLENQEDCL</sequence>
<dbReference type="SUPFAM" id="SSF51735">
    <property type="entry name" value="NAD(P)-binding Rossmann-fold domains"/>
    <property type="match status" value="1"/>
</dbReference>
<evidence type="ECO:0000256" key="1">
    <source>
        <dbReference type="ARBA" id="ARBA00022857"/>
    </source>
</evidence>
<proteinExistence type="predicted"/>
<dbReference type="Pfam" id="PF13460">
    <property type="entry name" value="NAD_binding_10"/>
    <property type="match status" value="1"/>
</dbReference>
<name>A0A1S4BJ64_TOBAC</name>
<feature type="domain" description="NAD(P)-binding" evidence="3">
    <location>
        <begin position="18"/>
        <end position="133"/>
    </location>
</feature>
<dbReference type="Proteomes" id="UP000790787">
    <property type="component" value="Chromosome 15"/>
</dbReference>
<keyword evidence="1" id="KW-0521">NADP</keyword>
<evidence type="ECO:0000259" key="3">
    <source>
        <dbReference type="Pfam" id="PF13460"/>
    </source>
</evidence>
<evidence type="ECO:0000313" key="5">
    <source>
        <dbReference type="RefSeq" id="XP_016488879.1"/>
    </source>
</evidence>
<evidence type="ECO:0000313" key="4">
    <source>
        <dbReference type="Proteomes" id="UP000790787"/>
    </source>
</evidence>
<dbReference type="PaxDb" id="4097-A0A1S4BJ64"/>
<dbReference type="GO" id="GO:0006694">
    <property type="term" value="P:steroid biosynthetic process"/>
    <property type="evidence" value="ECO:0007669"/>
    <property type="project" value="InterPro"/>
</dbReference>
<dbReference type="GeneID" id="107808830"/>
<dbReference type="SMR" id="A0A1S4BJ64"/>
<evidence type="ECO:0000256" key="2">
    <source>
        <dbReference type="ARBA" id="ARBA00023002"/>
    </source>
</evidence>
<organism evidence="4 5">
    <name type="scientific">Nicotiana tabacum</name>
    <name type="common">Common tobacco</name>
    <dbReference type="NCBI Taxonomy" id="4097"/>
    <lineage>
        <taxon>Eukaryota</taxon>
        <taxon>Viridiplantae</taxon>
        <taxon>Streptophyta</taxon>
        <taxon>Embryophyta</taxon>
        <taxon>Tracheophyta</taxon>
        <taxon>Spermatophyta</taxon>
        <taxon>Magnoliopsida</taxon>
        <taxon>eudicotyledons</taxon>
        <taxon>Gunneridae</taxon>
        <taxon>Pentapetalae</taxon>
        <taxon>asterids</taxon>
        <taxon>lamiids</taxon>
        <taxon>Solanales</taxon>
        <taxon>Solanaceae</taxon>
        <taxon>Nicotianoideae</taxon>
        <taxon>Nicotianeae</taxon>
        <taxon>Nicotiana</taxon>
    </lineage>
</organism>
<dbReference type="RefSeq" id="XP_016488879.1">
    <property type="nucleotide sequence ID" value="XM_016633393.1"/>
</dbReference>
<reference evidence="5" key="2">
    <citation type="submission" date="2025-08" db="UniProtKB">
        <authorList>
            <consortium name="RefSeq"/>
        </authorList>
    </citation>
    <scope>IDENTIFICATION</scope>
    <source>
        <tissue evidence="5">Leaf</tissue>
    </source>
</reference>
<dbReference type="InterPro" id="IPR036291">
    <property type="entry name" value="NAD(P)-bd_dom_sf"/>
</dbReference>
<keyword evidence="4" id="KW-1185">Reference proteome</keyword>
<dbReference type="AlphaFoldDB" id="A0A1S4BJ64"/>
<dbReference type="PANTHER" id="PTHR10366:SF817">
    <property type="entry name" value="CINNAMOYL-COA REDUCTASE 2-LIKE"/>
    <property type="match status" value="1"/>
</dbReference>
<dbReference type="OMA" id="HIINTHD"/>